<proteinExistence type="predicted"/>
<accession>A0ABV0JZK8</accession>
<gene>
    <name evidence="1" type="ORF">NC992_03465</name>
</gene>
<keyword evidence="2" id="KW-1185">Reference proteome</keyword>
<comment type="caution">
    <text evidence="1">The sequence shown here is derived from an EMBL/GenBank/DDBJ whole genome shotgun (WGS) entry which is preliminary data.</text>
</comment>
<dbReference type="Proteomes" id="UP001482513">
    <property type="component" value="Unassembled WGS sequence"/>
</dbReference>
<dbReference type="EMBL" id="JAMPKX010000001">
    <property type="protein sequence ID" value="MEP0945923.1"/>
    <property type="molecule type" value="Genomic_DNA"/>
</dbReference>
<evidence type="ECO:0000313" key="2">
    <source>
        <dbReference type="Proteomes" id="UP001482513"/>
    </source>
</evidence>
<evidence type="ECO:0000313" key="1">
    <source>
        <dbReference type="EMBL" id="MEP0945923.1"/>
    </source>
</evidence>
<dbReference type="RefSeq" id="WP_190699439.1">
    <property type="nucleotide sequence ID" value="NZ_JAMPKX010000001.1"/>
</dbReference>
<organism evidence="1 2">
    <name type="scientific">Leptolyngbya subtilissima DQ-A4</name>
    <dbReference type="NCBI Taxonomy" id="2933933"/>
    <lineage>
        <taxon>Bacteria</taxon>
        <taxon>Bacillati</taxon>
        <taxon>Cyanobacteriota</taxon>
        <taxon>Cyanophyceae</taxon>
        <taxon>Leptolyngbyales</taxon>
        <taxon>Leptolyngbyaceae</taxon>
        <taxon>Leptolyngbya group</taxon>
        <taxon>Leptolyngbya</taxon>
    </lineage>
</organism>
<protein>
    <submittedName>
        <fullName evidence="1">Uncharacterized protein</fullName>
    </submittedName>
</protein>
<name>A0ABV0JZK8_9CYAN</name>
<reference evidence="1 2" key="1">
    <citation type="submission" date="2022-04" db="EMBL/GenBank/DDBJ databases">
        <title>Positive selection, recombination, and allopatry shape intraspecific diversity of widespread and dominant cyanobacteria.</title>
        <authorList>
            <person name="Wei J."/>
            <person name="Shu W."/>
            <person name="Hu C."/>
        </authorList>
    </citation>
    <scope>NUCLEOTIDE SEQUENCE [LARGE SCALE GENOMIC DNA]</scope>
    <source>
        <strain evidence="1 2">DQ-A4</strain>
    </source>
</reference>
<sequence>MPDNKSQGVEELRARLLSIVDVIVKYAEQDSEFLTQLDEVLSLGDSGGFGKTSRRRKKIKFNAVDYLSSHSSEQLKNYLLEQDEADLVQIAKQEGLKNLSKKLSKEETVDKIVDYIQKTLYQGSSFLKENSVSVPGNDKEDQFELN</sequence>